<reference evidence="3" key="1">
    <citation type="submission" date="2016-10" db="EMBL/GenBank/DDBJ databases">
        <authorList>
            <person name="Varghese N."/>
            <person name="Submissions S."/>
        </authorList>
    </citation>
    <scope>NUCLEOTIDE SEQUENCE [LARGE SCALE GENOMIC DNA]</scope>
    <source>
        <strain evidence="3">DSM 26471</strain>
    </source>
</reference>
<dbReference type="RefSeq" id="WP_090055747.1">
    <property type="nucleotide sequence ID" value="NZ_FORH01000001.1"/>
</dbReference>
<dbReference type="GO" id="GO:0005829">
    <property type="term" value="C:cytosol"/>
    <property type="evidence" value="ECO:0007669"/>
    <property type="project" value="TreeGrafter"/>
</dbReference>
<dbReference type="PANTHER" id="PTHR42695">
    <property type="entry name" value="GLUTAMINE AMIDOTRANSFERASE YLR126C-RELATED"/>
    <property type="match status" value="1"/>
</dbReference>
<dbReference type="PROSITE" id="PS51273">
    <property type="entry name" value="GATASE_TYPE_1"/>
    <property type="match status" value="1"/>
</dbReference>
<organism evidence="2 3">
    <name type="scientific">Celeribacter neptunius</name>
    <dbReference type="NCBI Taxonomy" id="588602"/>
    <lineage>
        <taxon>Bacteria</taxon>
        <taxon>Pseudomonadati</taxon>
        <taxon>Pseudomonadota</taxon>
        <taxon>Alphaproteobacteria</taxon>
        <taxon>Rhodobacterales</taxon>
        <taxon>Roseobacteraceae</taxon>
        <taxon>Celeribacter</taxon>
    </lineage>
</organism>
<dbReference type="STRING" id="588602.SAMN04487991_0171"/>
<dbReference type="InterPro" id="IPR044992">
    <property type="entry name" value="ChyE-like"/>
</dbReference>
<evidence type="ECO:0000313" key="2">
    <source>
        <dbReference type="EMBL" id="SFI52814.1"/>
    </source>
</evidence>
<dbReference type="CDD" id="cd01741">
    <property type="entry name" value="GATase1_1"/>
    <property type="match status" value="1"/>
</dbReference>
<dbReference type="EMBL" id="FORH01000001">
    <property type="protein sequence ID" value="SFI52814.1"/>
    <property type="molecule type" value="Genomic_DNA"/>
</dbReference>
<evidence type="ECO:0000259" key="1">
    <source>
        <dbReference type="Pfam" id="PF00117"/>
    </source>
</evidence>
<dbReference type="AlphaFoldDB" id="A0A1I3IXX5"/>
<dbReference type="InterPro" id="IPR029062">
    <property type="entry name" value="Class_I_gatase-like"/>
</dbReference>
<accession>A0A1I3IXX5</accession>
<dbReference type="OrthoDB" id="7365442at2"/>
<name>A0A1I3IXX5_9RHOB</name>
<proteinExistence type="predicted"/>
<protein>
    <submittedName>
        <fullName evidence="2">GMP synthase-Glutamine amidotransferase</fullName>
    </submittedName>
</protein>
<dbReference type="GO" id="GO:0016740">
    <property type="term" value="F:transferase activity"/>
    <property type="evidence" value="ECO:0007669"/>
    <property type="project" value="UniProtKB-KW"/>
</dbReference>
<keyword evidence="2" id="KW-0315">Glutamine amidotransferase</keyword>
<evidence type="ECO:0000313" key="3">
    <source>
        <dbReference type="Proteomes" id="UP000199630"/>
    </source>
</evidence>
<dbReference type="SUPFAM" id="SSF52317">
    <property type="entry name" value="Class I glutamine amidotransferase-like"/>
    <property type="match status" value="1"/>
</dbReference>
<gene>
    <name evidence="2" type="ORF">SAMN04487991_0171</name>
</gene>
<dbReference type="Proteomes" id="UP000199630">
    <property type="component" value="Unassembled WGS sequence"/>
</dbReference>
<dbReference type="Gene3D" id="3.40.50.880">
    <property type="match status" value="1"/>
</dbReference>
<sequence length="235" mass="25631">MKLGILQCGHAPDPVAAKHGDFDQMFARLFAATDESPDFDYRVWNVVDLDFPAGPEEADAWLLTGSKHGAYEDHPFIPPLEDLIRAIHGSGRRMLGICFGHQIIAKALGGTVEKFKGGWALGRQAYEIAPLGPIHLNAWHQDQVTTLPAGAEVLGGNDFCQNAALVYDDSILTIQPHPELRPNIIGDYLAARAGDPAYPEALIARAKDENDKPTDDTRFAGVMAAFLQHGREALR</sequence>
<dbReference type="InterPro" id="IPR017926">
    <property type="entry name" value="GATASE"/>
</dbReference>
<dbReference type="Pfam" id="PF00117">
    <property type="entry name" value="GATase"/>
    <property type="match status" value="1"/>
</dbReference>
<keyword evidence="3" id="KW-1185">Reference proteome</keyword>
<keyword evidence="2" id="KW-0808">Transferase</keyword>
<dbReference type="PANTHER" id="PTHR42695:SF5">
    <property type="entry name" value="GLUTAMINE AMIDOTRANSFERASE YLR126C-RELATED"/>
    <property type="match status" value="1"/>
</dbReference>
<feature type="domain" description="Glutamine amidotransferase" evidence="1">
    <location>
        <begin position="81"/>
        <end position="184"/>
    </location>
</feature>